<dbReference type="AlphaFoldDB" id="K9WU54"/>
<name>K9WU54_9NOST</name>
<evidence type="ECO:0000313" key="2">
    <source>
        <dbReference type="Proteomes" id="UP000010475"/>
    </source>
</evidence>
<evidence type="ECO:0000313" key="1">
    <source>
        <dbReference type="EMBL" id="AFZ23311.1"/>
    </source>
</evidence>
<proteinExistence type="predicted"/>
<dbReference type="EMBL" id="CP003642">
    <property type="protein sequence ID" value="AFZ23311.1"/>
    <property type="molecule type" value="Genomic_DNA"/>
</dbReference>
<dbReference type="KEGG" id="csg:Cylst_0988"/>
<reference evidence="1 2" key="1">
    <citation type="submission" date="2012-06" db="EMBL/GenBank/DDBJ databases">
        <title>Finished chromosome of genome of Cylindrospermum stagnale PCC 7417.</title>
        <authorList>
            <consortium name="US DOE Joint Genome Institute"/>
            <person name="Gugger M."/>
            <person name="Coursin T."/>
            <person name="Rippka R."/>
            <person name="Tandeau De Marsac N."/>
            <person name="Huntemann M."/>
            <person name="Wei C.-L."/>
            <person name="Han J."/>
            <person name="Detter J.C."/>
            <person name="Han C."/>
            <person name="Tapia R."/>
            <person name="Chen A."/>
            <person name="Kyrpides N."/>
            <person name="Mavromatis K."/>
            <person name="Markowitz V."/>
            <person name="Szeto E."/>
            <person name="Ivanova N."/>
            <person name="Pagani I."/>
            <person name="Pati A."/>
            <person name="Goodwin L."/>
            <person name="Nordberg H.P."/>
            <person name="Cantor M.N."/>
            <person name="Hua S.X."/>
            <person name="Woyke T."/>
            <person name="Kerfeld C.A."/>
        </authorList>
    </citation>
    <scope>NUCLEOTIDE SEQUENCE [LARGE SCALE GENOMIC DNA]</scope>
    <source>
        <strain evidence="1 2">PCC 7417</strain>
    </source>
</reference>
<dbReference type="Proteomes" id="UP000010475">
    <property type="component" value="Chromosome"/>
</dbReference>
<protein>
    <submittedName>
        <fullName evidence="1">Uncharacterized protein</fullName>
    </submittedName>
</protein>
<organism evidence="1 2">
    <name type="scientific">Cylindrospermum stagnale PCC 7417</name>
    <dbReference type="NCBI Taxonomy" id="56107"/>
    <lineage>
        <taxon>Bacteria</taxon>
        <taxon>Bacillati</taxon>
        <taxon>Cyanobacteriota</taxon>
        <taxon>Cyanophyceae</taxon>
        <taxon>Nostocales</taxon>
        <taxon>Nostocaceae</taxon>
        <taxon>Cylindrospermum</taxon>
    </lineage>
</organism>
<accession>K9WU54</accession>
<dbReference type="eggNOG" id="COG3105">
    <property type="taxonomic scope" value="Bacteria"/>
</dbReference>
<sequence>MYYAELTCQQFLNEPGQRKLNEFIDFDQTLKVYGKFWLRYILKRPVANLLPKVYDENAILTLNPEVNLVDQLLLNQQENLINKQEDLIDEILVLNQEENIPDDVPLNPKERQVVQYRLLDWALLYSEDNNPQGNFIARYISLIFDCYQKPQYLTDQYQLYLDVYAQEVNRRLNDKPENLEKLIELYQNFKTRQKLFVKEILRNPLTNLLAEPSSDESPLNQEEKTRIYALLEEWTKGGYSGYATIDDYVCLVVQADVNPQFADEQKERIKIESHEITEKLKELPGQLDDLKQIYLALNTPEQIFVRQILRTPVSNLLLEVIKLDNESVSLNQEQKIQVYNLLLGWTQSEYADYDFMPGYIELVFYTSQDSKLVRQYKTIIDQYVQGFSSQLSNNLVKLERLRQLYGELNTQEQIFARNLLKIPVVNLLLPDNENVSLTLEVNVSLNQLENVSLNQEQNVPLNEQEKIQFYALLEEWAEREYGNHSTLYEYIKLVCEASESPQFAEEVKEKIDLDSQQVSWELIEAEDLRKLEQLKRRSLILKRQEKVFLRELLKPLIAHLLPDPYTEKVSLTEEEKGRIYNLLGDWLGGQQSGLFNDYLNAVISASSRDTEDEETQLQLDSLSFEVSQKLMDEEPPEKLQRLKQLSESLEKPEKDFLHELLRPVVASLLD</sequence>
<keyword evidence="2" id="KW-1185">Reference proteome</keyword>
<dbReference type="HOGENOM" id="CLU_409775_0_0_3"/>
<gene>
    <name evidence="1" type="ORF">Cylst_0988</name>
</gene>